<dbReference type="EMBL" id="LKTP01000034">
    <property type="protein sequence ID" value="KRG27726.1"/>
    <property type="molecule type" value="Genomic_DNA"/>
</dbReference>
<feature type="transmembrane region" description="Helical" evidence="1">
    <location>
        <begin position="142"/>
        <end position="162"/>
    </location>
</feature>
<feature type="transmembrane region" description="Helical" evidence="1">
    <location>
        <begin position="174"/>
        <end position="193"/>
    </location>
</feature>
<feature type="transmembrane region" description="Helical" evidence="1">
    <location>
        <begin position="309"/>
        <end position="333"/>
    </location>
</feature>
<dbReference type="Pfam" id="PF18940">
    <property type="entry name" value="DUF5687"/>
    <property type="match status" value="1"/>
</dbReference>
<reference evidence="2" key="1">
    <citation type="submission" date="2015-10" db="EMBL/GenBank/DDBJ databases">
        <title>Draft genome sequence of Salegentibacter mishustinae KCTC 12263.</title>
        <authorList>
            <person name="Lin W."/>
            <person name="Zheng Q."/>
        </authorList>
    </citation>
    <scope>NUCLEOTIDE SEQUENCE [LARGE SCALE GENOMIC DNA]</scope>
    <source>
        <strain evidence="2">KCTC 12263</strain>
    </source>
</reference>
<comment type="caution">
    <text evidence="2">The sequence shown here is derived from an EMBL/GenBank/DDBJ whole genome shotgun (WGS) entry which is preliminary data.</text>
</comment>
<dbReference type="InterPro" id="IPR043742">
    <property type="entry name" value="DUF5687"/>
</dbReference>
<feature type="transmembrane region" description="Helical" evidence="1">
    <location>
        <begin position="354"/>
        <end position="373"/>
    </location>
</feature>
<feature type="transmembrane region" description="Helical" evidence="1">
    <location>
        <begin position="281"/>
        <end position="297"/>
    </location>
</feature>
<dbReference type="Proteomes" id="UP000051643">
    <property type="component" value="Unassembled WGS sequence"/>
</dbReference>
<evidence type="ECO:0000313" key="2">
    <source>
        <dbReference type="EMBL" id="KRG27726.1"/>
    </source>
</evidence>
<accession>A0A0Q9ZEP3</accession>
<evidence type="ECO:0000256" key="1">
    <source>
        <dbReference type="SAM" id="Phobius"/>
    </source>
</evidence>
<proteinExistence type="predicted"/>
<keyword evidence="1" id="KW-0472">Membrane</keyword>
<dbReference type="STRING" id="270918.APR42_08180"/>
<feature type="transmembrane region" description="Helical" evidence="1">
    <location>
        <begin position="68"/>
        <end position="90"/>
    </location>
</feature>
<feature type="transmembrane region" description="Helical" evidence="1">
    <location>
        <begin position="453"/>
        <end position="475"/>
    </location>
</feature>
<feature type="transmembrane region" description="Helical" evidence="1">
    <location>
        <begin position="423"/>
        <end position="447"/>
    </location>
</feature>
<sequence length="494" mass="57276">MFKRFLWLEWKSFFRSASVGKSIGLKVLLIFLALYFSVAFLALGIGLYPLLKEYFPDQDPLQLVNRFVLLWLVFELGFRFFIQTLPVLDIKPLLNLPISRRKAVNFVLSKSMYSFFNFLPLFIIIPFGIFCIYKADYGTWNLIGWMLAMIAITQCINFLNFIFKKRFTDDLKALIPAILTVVVLAALEYFRVFEISFWFGKMLDFLVLNPYLVIIPIVLLVVLFKWNQHNLESKFYLDAGLKQKQKDADTKDFGWTRKFGTLAPFLQQDLKLIWRNKRPKTTIYMSFILLGYGLFFYPNDAYHQFEAFYVFIGIFMTGIFMINFGQFVPSWDASYYPLIMSQNIPMKDYLSSKALLLSFSVIILAILTTPYIYFGWNILLINMVAALYNIGVNVPILLYSGSFNKKKIDLDKSPFMNYQGTGAAQWLVSIPLMVVPVLIFWLLEFFISFEAALIGLASLGVLGLVLRASLMEYIAGVYRKRKYAMINGFKQTGE</sequence>
<organism evidence="2 3">
    <name type="scientific">Salegentibacter mishustinae</name>
    <dbReference type="NCBI Taxonomy" id="270918"/>
    <lineage>
        <taxon>Bacteria</taxon>
        <taxon>Pseudomonadati</taxon>
        <taxon>Bacteroidota</taxon>
        <taxon>Flavobacteriia</taxon>
        <taxon>Flavobacteriales</taxon>
        <taxon>Flavobacteriaceae</taxon>
        <taxon>Salegentibacter</taxon>
    </lineage>
</organism>
<gene>
    <name evidence="2" type="ORF">APR42_08180</name>
</gene>
<evidence type="ECO:0000313" key="3">
    <source>
        <dbReference type="Proteomes" id="UP000051643"/>
    </source>
</evidence>
<keyword evidence="3" id="KW-1185">Reference proteome</keyword>
<dbReference type="AlphaFoldDB" id="A0A0Q9ZEP3"/>
<protein>
    <submittedName>
        <fullName evidence="2">Uncharacterized protein</fullName>
    </submittedName>
</protein>
<feature type="transmembrane region" description="Helical" evidence="1">
    <location>
        <begin position="111"/>
        <end position="130"/>
    </location>
</feature>
<keyword evidence="1" id="KW-0812">Transmembrane</keyword>
<feature type="transmembrane region" description="Helical" evidence="1">
    <location>
        <begin position="205"/>
        <end position="224"/>
    </location>
</feature>
<dbReference type="OrthoDB" id="1014144at2"/>
<keyword evidence="1" id="KW-1133">Transmembrane helix</keyword>
<name>A0A0Q9ZEP3_9FLAO</name>
<feature type="transmembrane region" description="Helical" evidence="1">
    <location>
        <begin position="379"/>
        <end position="402"/>
    </location>
</feature>
<dbReference type="RefSeq" id="WP_057482398.1">
    <property type="nucleotide sequence ID" value="NZ_BMWR01000004.1"/>
</dbReference>
<feature type="transmembrane region" description="Helical" evidence="1">
    <location>
        <begin position="23"/>
        <end position="48"/>
    </location>
</feature>